<organism evidence="2 3">
    <name type="scientific">Gibberella subglutinans</name>
    <name type="common">Fusarium subglutinans</name>
    <dbReference type="NCBI Taxonomy" id="42677"/>
    <lineage>
        <taxon>Eukaryota</taxon>
        <taxon>Fungi</taxon>
        <taxon>Dikarya</taxon>
        <taxon>Ascomycota</taxon>
        <taxon>Pezizomycotina</taxon>
        <taxon>Sordariomycetes</taxon>
        <taxon>Hypocreomycetidae</taxon>
        <taxon>Hypocreales</taxon>
        <taxon>Nectriaceae</taxon>
        <taxon>Fusarium</taxon>
        <taxon>Fusarium fujikuroi species complex</taxon>
    </lineage>
</organism>
<evidence type="ECO:0000313" key="2">
    <source>
        <dbReference type="EMBL" id="KAF5610379.1"/>
    </source>
</evidence>
<dbReference type="AlphaFoldDB" id="A0A8H5Q8W2"/>
<dbReference type="GeneID" id="59315878"/>
<protein>
    <submittedName>
        <fullName evidence="2">Uncharacterized protein</fullName>
    </submittedName>
</protein>
<feature type="compositionally biased region" description="Basic and acidic residues" evidence="1">
    <location>
        <begin position="83"/>
        <end position="96"/>
    </location>
</feature>
<dbReference type="Proteomes" id="UP000547976">
    <property type="component" value="Unassembled WGS sequence"/>
</dbReference>
<evidence type="ECO:0000313" key="3">
    <source>
        <dbReference type="Proteomes" id="UP000547976"/>
    </source>
</evidence>
<sequence length="154" mass="17442">MKAVTSVTVNDWSQSWPLLDSTPEKYACIVMDDVWKKWVYNPVQLPPADIFYTTANIYQPRKRTLEAVTCKCINRGLDLTQRGDPEEQAKLNDKSTNDTMSLADSEDNVHAQPDAFVDYLSRINACHYETARNFLTRCAKPGGNKDKSTAYPDS</sequence>
<keyword evidence="3" id="KW-1185">Reference proteome</keyword>
<dbReference type="RefSeq" id="XP_036541256.1">
    <property type="nucleotide sequence ID" value="XM_036681160.1"/>
</dbReference>
<evidence type="ECO:0000256" key="1">
    <source>
        <dbReference type="SAM" id="MobiDB-lite"/>
    </source>
</evidence>
<accession>A0A8H5Q8W2</accession>
<feature type="region of interest" description="Disordered" evidence="1">
    <location>
        <begin position="83"/>
        <end position="107"/>
    </location>
</feature>
<comment type="caution">
    <text evidence="2">The sequence shown here is derived from an EMBL/GenBank/DDBJ whole genome shotgun (WGS) entry which is preliminary data.</text>
</comment>
<dbReference type="OrthoDB" id="10552451at2759"/>
<reference evidence="2 3" key="1">
    <citation type="submission" date="2020-05" db="EMBL/GenBank/DDBJ databases">
        <title>Identification and distribution of gene clusters putatively required for synthesis of sphingolipid metabolism inhibitors in phylogenetically diverse species of the filamentous fungus Fusarium.</title>
        <authorList>
            <person name="Kim H.-S."/>
            <person name="Busman M."/>
            <person name="Brown D.W."/>
            <person name="Divon H."/>
            <person name="Uhlig S."/>
            <person name="Proctor R.H."/>
        </authorList>
    </citation>
    <scope>NUCLEOTIDE SEQUENCE [LARGE SCALE GENOMIC DNA]</scope>
    <source>
        <strain evidence="2 3">NRRL 66333</strain>
    </source>
</reference>
<gene>
    <name evidence="2" type="ORF">FSUBG_3295</name>
</gene>
<proteinExistence type="predicted"/>
<name>A0A8H5Q8W2_GIBSU</name>
<dbReference type="EMBL" id="JAAOAV010000028">
    <property type="protein sequence ID" value="KAF5610379.1"/>
    <property type="molecule type" value="Genomic_DNA"/>
</dbReference>